<dbReference type="Proteomes" id="UP000199079">
    <property type="component" value="Unassembled WGS sequence"/>
</dbReference>
<dbReference type="EMBL" id="FNPC01000003">
    <property type="protein sequence ID" value="SDY18069.1"/>
    <property type="molecule type" value="Genomic_DNA"/>
</dbReference>
<keyword evidence="3" id="KW-1185">Reference proteome</keyword>
<keyword evidence="1" id="KW-0812">Transmembrane</keyword>
<accession>A0A1H3HTN2</accession>
<evidence type="ECO:0000313" key="2">
    <source>
        <dbReference type="EMBL" id="SDY18069.1"/>
    </source>
</evidence>
<name>A0A1H3HTN2_9EURY</name>
<dbReference type="OrthoDB" id="204680at2157"/>
<keyword evidence="1" id="KW-1133">Transmembrane helix</keyword>
<evidence type="ECO:0000313" key="3">
    <source>
        <dbReference type="Proteomes" id="UP000199079"/>
    </source>
</evidence>
<feature type="transmembrane region" description="Helical" evidence="1">
    <location>
        <begin position="12"/>
        <end position="37"/>
    </location>
</feature>
<feature type="transmembrane region" description="Helical" evidence="1">
    <location>
        <begin position="57"/>
        <end position="76"/>
    </location>
</feature>
<dbReference type="AlphaFoldDB" id="A0A1H3HTN2"/>
<proteinExistence type="predicted"/>
<dbReference type="RefSeq" id="WP_218128611.1">
    <property type="nucleotide sequence ID" value="NZ_FNPC01000003.1"/>
</dbReference>
<protein>
    <submittedName>
        <fullName evidence="2">Uncharacterized protein</fullName>
    </submittedName>
</protein>
<organism evidence="2 3">
    <name type="scientific">Halopenitus persicus</name>
    <dbReference type="NCBI Taxonomy" id="1048396"/>
    <lineage>
        <taxon>Archaea</taxon>
        <taxon>Methanobacteriati</taxon>
        <taxon>Methanobacteriota</taxon>
        <taxon>Stenosarchaea group</taxon>
        <taxon>Halobacteria</taxon>
        <taxon>Halobacteriales</taxon>
        <taxon>Haloferacaceae</taxon>
        <taxon>Halopenitus</taxon>
    </lineage>
</organism>
<reference evidence="3" key="1">
    <citation type="submission" date="2016-10" db="EMBL/GenBank/DDBJ databases">
        <authorList>
            <person name="Varghese N."/>
            <person name="Submissions S."/>
        </authorList>
    </citation>
    <scope>NUCLEOTIDE SEQUENCE [LARGE SCALE GENOMIC DNA]</scope>
    <source>
        <strain evidence="3">DC30,IBRC 10041,KCTC 4046</strain>
    </source>
</reference>
<gene>
    <name evidence="2" type="ORF">SAMN05216564_103403</name>
</gene>
<feature type="transmembrane region" description="Helical" evidence="1">
    <location>
        <begin position="132"/>
        <end position="153"/>
    </location>
</feature>
<sequence>MGTVTVSRTESLRYTWGAGIAGGFVGGVGMGLILHLGANMMPLIGALYGRPTVVGGWVGHLVNSVLIGLLFTLLVSRPVVRRQLTTTFGCLVSGVVYAAAVGLATTGIMLPISMNVLGRRTIPEPILPLPGMVGGMLVVLSVGVAHLVYGLLLGATYGVIHTRPDPGDG</sequence>
<feature type="transmembrane region" description="Helical" evidence="1">
    <location>
        <begin position="88"/>
        <end position="112"/>
    </location>
</feature>
<evidence type="ECO:0000256" key="1">
    <source>
        <dbReference type="SAM" id="Phobius"/>
    </source>
</evidence>
<keyword evidence="1" id="KW-0472">Membrane</keyword>